<dbReference type="FunFam" id="3.80.10.10:FF:000383">
    <property type="entry name" value="Leucine-rich repeat receptor protein kinase EMS1"/>
    <property type="match status" value="1"/>
</dbReference>
<keyword evidence="2" id="KW-0433">Leucine-rich repeat</keyword>
<dbReference type="PANTHER" id="PTHR27008:SF585">
    <property type="entry name" value="PROTEIN KINASE DOMAIN-CONTAINING PROTEIN"/>
    <property type="match status" value="1"/>
</dbReference>
<name>A0ABD1TKI0_9LAMI</name>
<dbReference type="InterPro" id="IPR032675">
    <property type="entry name" value="LRR_dom_sf"/>
</dbReference>
<keyword evidence="8" id="KW-1185">Reference proteome</keyword>
<accession>A0ABD1TKI0</accession>
<keyword evidence="4" id="KW-0677">Repeat</keyword>
<evidence type="ECO:0000256" key="3">
    <source>
        <dbReference type="ARBA" id="ARBA00022692"/>
    </source>
</evidence>
<dbReference type="AlphaFoldDB" id="A0ABD1TKI0"/>
<evidence type="ECO:0000256" key="1">
    <source>
        <dbReference type="ARBA" id="ARBA00004370"/>
    </source>
</evidence>
<evidence type="ECO:0000256" key="5">
    <source>
        <dbReference type="ARBA" id="ARBA00022989"/>
    </source>
</evidence>
<reference evidence="8" key="1">
    <citation type="submission" date="2024-07" db="EMBL/GenBank/DDBJ databases">
        <title>Two chromosome-level genome assemblies of Korean endemic species Abeliophyllum distichum and Forsythia ovata (Oleaceae).</title>
        <authorList>
            <person name="Jang H."/>
        </authorList>
    </citation>
    <scope>NUCLEOTIDE SEQUENCE [LARGE SCALE GENOMIC DNA]</scope>
</reference>
<comment type="subcellular location">
    <subcellularLocation>
        <location evidence="1">Membrane</location>
    </subcellularLocation>
</comment>
<evidence type="ECO:0000256" key="4">
    <source>
        <dbReference type="ARBA" id="ARBA00022737"/>
    </source>
</evidence>
<evidence type="ECO:0000313" key="8">
    <source>
        <dbReference type="Proteomes" id="UP001604336"/>
    </source>
</evidence>
<dbReference type="Pfam" id="PF00560">
    <property type="entry name" value="LRR_1"/>
    <property type="match status" value="1"/>
</dbReference>
<dbReference type="EMBL" id="JBFOLK010000005">
    <property type="protein sequence ID" value="KAL2513238.1"/>
    <property type="molecule type" value="Genomic_DNA"/>
</dbReference>
<dbReference type="PANTHER" id="PTHR27008">
    <property type="entry name" value="OS04G0122200 PROTEIN"/>
    <property type="match status" value="1"/>
</dbReference>
<dbReference type="Pfam" id="PF13855">
    <property type="entry name" value="LRR_8"/>
    <property type="match status" value="1"/>
</dbReference>
<comment type="caution">
    <text evidence="7">The sequence shown here is derived from an EMBL/GenBank/DDBJ whole genome shotgun (WGS) entry which is preliminary data.</text>
</comment>
<keyword evidence="6" id="KW-0472">Membrane</keyword>
<evidence type="ECO:0000256" key="2">
    <source>
        <dbReference type="ARBA" id="ARBA00022614"/>
    </source>
</evidence>
<organism evidence="7 8">
    <name type="scientific">Abeliophyllum distichum</name>
    <dbReference type="NCBI Taxonomy" id="126358"/>
    <lineage>
        <taxon>Eukaryota</taxon>
        <taxon>Viridiplantae</taxon>
        <taxon>Streptophyta</taxon>
        <taxon>Embryophyta</taxon>
        <taxon>Tracheophyta</taxon>
        <taxon>Spermatophyta</taxon>
        <taxon>Magnoliopsida</taxon>
        <taxon>eudicotyledons</taxon>
        <taxon>Gunneridae</taxon>
        <taxon>Pentapetalae</taxon>
        <taxon>asterids</taxon>
        <taxon>lamiids</taxon>
        <taxon>Lamiales</taxon>
        <taxon>Oleaceae</taxon>
        <taxon>Forsythieae</taxon>
        <taxon>Abeliophyllum</taxon>
    </lineage>
</organism>
<evidence type="ECO:0000256" key="6">
    <source>
        <dbReference type="ARBA" id="ARBA00023136"/>
    </source>
</evidence>
<keyword evidence="5" id="KW-1133">Transmembrane helix</keyword>
<dbReference type="InterPro" id="IPR051809">
    <property type="entry name" value="Plant_receptor-like_S/T_kinase"/>
</dbReference>
<evidence type="ECO:0000313" key="7">
    <source>
        <dbReference type="EMBL" id="KAL2513238.1"/>
    </source>
</evidence>
<dbReference type="SUPFAM" id="SSF52058">
    <property type="entry name" value="L domain-like"/>
    <property type="match status" value="1"/>
</dbReference>
<gene>
    <name evidence="7" type="ORF">Adt_18838</name>
</gene>
<dbReference type="Gene3D" id="3.80.10.10">
    <property type="entry name" value="Ribonuclease Inhibitor"/>
    <property type="match status" value="1"/>
</dbReference>
<dbReference type="Proteomes" id="UP001604336">
    <property type="component" value="Unassembled WGS sequence"/>
</dbReference>
<sequence length="175" mass="19092">MAYLVPSFSMFNISTLEIMDVTANYFSGYLPSTMGFSLPNLQELYLSGNRLSGVIPSSITNASKLTELDMGDNFLTGTIPNFGNLRLLQKFWIGGNNLTGDSWRFFASLTNCRYLNLFDVSSNQLSGVLPASIGNLSTSLLEFYAIGCNIGGAIPAEIGNLSSLKYLLLDRNQLT</sequence>
<dbReference type="GO" id="GO:0016020">
    <property type="term" value="C:membrane"/>
    <property type="evidence" value="ECO:0007669"/>
    <property type="project" value="UniProtKB-SubCell"/>
</dbReference>
<keyword evidence="3" id="KW-0812">Transmembrane</keyword>
<protein>
    <submittedName>
        <fullName evidence="7">LRR receptor-like serine/threonine-protein kinase</fullName>
    </submittedName>
</protein>
<dbReference type="InterPro" id="IPR001611">
    <property type="entry name" value="Leu-rich_rpt"/>
</dbReference>
<proteinExistence type="predicted"/>